<reference evidence="3" key="1">
    <citation type="submission" date="2023-10" db="EMBL/GenBank/DDBJ databases">
        <authorList>
            <person name="Hackl T."/>
        </authorList>
    </citation>
    <scope>NUCLEOTIDE SEQUENCE</scope>
</reference>
<keyword evidence="1" id="KW-1133">Transmembrane helix</keyword>
<evidence type="ECO:0000313" key="4">
    <source>
        <dbReference type="Proteomes" id="UP001295740"/>
    </source>
</evidence>
<feature type="transmembrane region" description="Helical" evidence="1">
    <location>
        <begin position="445"/>
        <end position="467"/>
    </location>
</feature>
<dbReference type="Pfam" id="PF26616">
    <property type="entry name" value="CorA-like"/>
    <property type="match status" value="1"/>
</dbReference>
<sequence>MSSSSPSPLPSLYIPTQFLKSCQAYDKYPRKLVGRSRYGVPLLELCQERFQNRQQSQDLFVPEKQLYIPYWDVLDSGLVEQRNLLSEVELGEWLGDSFQQDPADQTKYLNVRSDPLCRFIFLVAAGSTQPLELTPAALQRILSYFQVMPSILNFLYAYGGRNGDDRELRFSGFRTEKTLADPNPGLVLDALNRSGKRYQMCYNLKTVAVKDIDKSNLINMSWKIRQASVYHQFDVEKGTQSWIIGDPLETMNGLVREHIHEERSHAHRFGTIHQAFRTSIETHMVFTRWACEEWRWHIESSEEIIENITYHFIDNAGMKLRWEPQSLTIIQKRDEKLRETITALEANAEIMDRLKVFYVNLVSDQDFPTQVRSCATHSVNEFASQMDEYIYDTRMQIKRAKVLSTLVSDRKQILIQHLQAQTAARQEELTARQEKLAKKAGLEAIAVRIITVITLFYLPATFVSTFFSTNAVTFQNDGSDDSTSGNTTAPSQLALERFFEVSVPLMALTFGLAIAWYYYERRQIRKQPAWMDEKHEMV</sequence>
<gene>
    <name evidence="3" type="ORF">KHLLAP_LOCUS4819</name>
</gene>
<name>A0AAI8YGY4_9PEZI</name>
<evidence type="ECO:0000256" key="1">
    <source>
        <dbReference type="SAM" id="Phobius"/>
    </source>
</evidence>
<feature type="transmembrane region" description="Helical" evidence="1">
    <location>
        <begin position="501"/>
        <end position="519"/>
    </location>
</feature>
<evidence type="ECO:0000259" key="2">
    <source>
        <dbReference type="Pfam" id="PF26616"/>
    </source>
</evidence>
<evidence type="ECO:0000313" key="3">
    <source>
        <dbReference type="EMBL" id="CAJ2504351.1"/>
    </source>
</evidence>
<protein>
    <submittedName>
        <fullName evidence="3">Uu.00g117450.m01.CDS01</fullName>
    </submittedName>
</protein>
<dbReference type="Proteomes" id="UP001295740">
    <property type="component" value="Unassembled WGS sequence"/>
</dbReference>
<feature type="domain" description="CorA-like transporter" evidence="2">
    <location>
        <begin position="20"/>
        <end position="311"/>
    </location>
</feature>
<proteinExistence type="predicted"/>
<dbReference type="EMBL" id="CAUWAG010000006">
    <property type="protein sequence ID" value="CAJ2504351.1"/>
    <property type="molecule type" value="Genomic_DNA"/>
</dbReference>
<organism evidence="3 4">
    <name type="scientific">Anthostomella pinea</name>
    <dbReference type="NCBI Taxonomy" id="933095"/>
    <lineage>
        <taxon>Eukaryota</taxon>
        <taxon>Fungi</taxon>
        <taxon>Dikarya</taxon>
        <taxon>Ascomycota</taxon>
        <taxon>Pezizomycotina</taxon>
        <taxon>Sordariomycetes</taxon>
        <taxon>Xylariomycetidae</taxon>
        <taxon>Xylariales</taxon>
        <taxon>Xylariaceae</taxon>
        <taxon>Anthostomella</taxon>
    </lineage>
</organism>
<keyword evidence="4" id="KW-1185">Reference proteome</keyword>
<dbReference type="AlphaFoldDB" id="A0AAI8YGY4"/>
<comment type="caution">
    <text evidence="3">The sequence shown here is derived from an EMBL/GenBank/DDBJ whole genome shotgun (WGS) entry which is preliminary data.</text>
</comment>
<dbReference type="Gene3D" id="1.20.58.340">
    <property type="entry name" value="Magnesium transport protein CorA, transmembrane region"/>
    <property type="match status" value="1"/>
</dbReference>
<dbReference type="InterPro" id="IPR058257">
    <property type="entry name" value="CorA-like_dom"/>
</dbReference>
<accession>A0AAI8YGY4</accession>
<keyword evidence="1" id="KW-0812">Transmembrane</keyword>
<keyword evidence="1" id="KW-0472">Membrane</keyword>